<feature type="compositionally biased region" description="Polar residues" evidence="6">
    <location>
        <begin position="574"/>
        <end position="589"/>
    </location>
</feature>
<reference evidence="9 10" key="1">
    <citation type="submission" date="2024-04" db="EMBL/GenBank/DDBJ databases">
        <title>Complete genome sequence of Fusarium acuminatum.</title>
        <authorList>
            <person name="Lan B."/>
        </authorList>
    </citation>
    <scope>NUCLEOTIDE SEQUENCE [LARGE SCALE GENOMIC DNA]</scope>
    <source>
        <strain evidence="9">1A</strain>
    </source>
</reference>
<dbReference type="SUPFAM" id="SSF57701">
    <property type="entry name" value="Zn2/Cys6 DNA-binding domain"/>
    <property type="match status" value="1"/>
</dbReference>
<evidence type="ECO:0000256" key="5">
    <source>
        <dbReference type="ARBA" id="ARBA00023242"/>
    </source>
</evidence>
<evidence type="ECO:0000256" key="6">
    <source>
        <dbReference type="SAM" id="MobiDB-lite"/>
    </source>
</evidence>
<dbReference type="Pfam" id="PF04082">
    <property type="entry name" value="Fungal_trans"/>
    <property type="match status" value="1"/>
</dbReference>
<evidence type="ECO:0000313" key="9">
    <source>
        <dbReference type="EMBL" id="WZH42295.1"/>
    </source>
</evidence>
<dbReference type="InterPro" id="IPR036864">
    <property type="entry name" value="Zn2-C6_fun-type_DNA-bd_sf"/>
</dbReference>
<keyword evidence="7" id="KW-1133">Transmembrane helix</keyword>
<dbReference type="Pfam" id="PF00172">
    <property type="entry name" value="Zn_clus"/>
    <property type="match status" value="1"/>
</dbReference>
<dbReference type="PROSITE" id="PS50048">
    <property type="entry name" value="ZN2_CY6_FUNGAL_2"/>
    <property type="match status" value="1"/>
</dbReference>
<gene>
    <name evidence="9" type="ORF">QYS62_003286</name>
</gene>
<accession>A0ABZ2WPH6</accession>
<dbReference type="CDD" id="cd00067">
    <property type="entry name" value="GAL4"/>
    <property type="match status" value="1"/>
</dbReference>
<keyword evidence="4" id="KW-0804">Transcription</keyword>
<keyword evidence="3" id="KW-0805">Transcription regulation</keyword>
<evidence type="ECO:0000256" key="3">
    <source>
        <dbReference type="ARBA" id="ARBA00023015"/>
    </source>
</evidence>
<organism evidence="9 10">
    <name type="scientific">Fusarium acuminatum</name>
    <dbReference type="NCBI Taxonomy" id="5515"/>
    <lineage>
        <taxon>Eukaryota</taxon>
        <taxon>Fungi</taxon>
        <taxon>Dikarya</taxon>
        <taxon>Ascomycota</taxon>
        <taxon>Pezizomycotina</taxon>
        <taxon>Sordariomycetes</taxon>
        <taxon>Hypocreomycetidae</taxon>
        <taxon>Hypocreales</taxon>
        <taxon>Nectriaceae</taxon>
        <taxon>Fusarium</taxon>
        <taxon>Fusarium tricinctum species complex</taxon>
    </lineage>
</organism>
<protein>
    <submittedName>
        <fullName evidence="9">General repressor of transcription</fullName>
    </submittedName>
</protein>
<dbReference type="PANTHER" id="PTHR47338:SF5">
    <property type="entry name" value="ZN(II)2CYS6 TRANSCRIPTION FACTOR (EUROFUNG)"/>
    <property type="match status" value="1"/>
</dbReference>
<dbReference type="PROSITE" id="PS00463">
    <property type="entry name" value="ZN2_CY6_FUNGAL_1"/>
    <property type="match status" value="1"/>
</dbReference>
<feature type="domain" description="Zn(2)-C6 fungal-type" evidence="8">
    <location>
        <begin position="6"/>
        <end position="37"/>
    </location>
</feature>
<dbReference type="Proteomes" id="UP001489902">
    <property type="component" value="Chromosome 2"/>
</dbReference>
<evidence type="ECO:0000256" key="1">
    <source>
        <dbReference type="ARBA" id="ARBA00004123"/>
    </source>
</evidence>
<evidence type="ECO:0000313" key="10">
    <source>
        <dbReference type="Proteomes" id="UP001489902"/>
    </source>
</evidence>
<dbReference type="InterPro" id="IPR001138">
    <property type="entry name" value="Zn2Cys6_DnaBD"/>
</dbReference>
<name>A0ABZ2WPH6_9HYPO</name>
<comment type="subcellular location">
    <subcellularLocation>
        <location evidence="1">Nucleus</location>
    </subcellularLocation>
</comment>
<keyword evidence="7" id="KW-0812">Transmembrane</keyword>
<proteinExistence type="predicted"/>
<evidence type="ECO:0000256" key="2">
    <source>
        <dbReference type="ARBA" id="ARBA00022723"/>
    </source>
</evidence>
<sequence>MKKSIACGACRSSKRKCIHSGGPPCTRCRDRGDECIFPPKGTSFIFRRSRLERHAAERDRDMSDAPSGSDMPEAVRARSLATTDPFGFLTDEVKNSYLRCSYKWSFHHIPNLLIAIRERRLDPLLVWAMLAITVRFSQAAPPGYSTQVEASNTFAAHARSMVLSLVDQPSVHRAQVLLMLTGHSWGAGEGRRAWVYLGMAVRMAQVLGLFEEPPPATNREDFIDAEERRRTAWTCFLMDSLLSGGKGRDRMLSADNMRIQLPCESDCFSFGQIVLCERLDGSFPDASAIGIRVRGSLGIVANSMRVADVWGAVAKWACTRHDSNVPPWQPQSEFQMLLSRLEVWKNSLPERLRYELFFLRAHSVSNQGQAYCYMHCIYFMSVIFLYRSYLPEVEMQRARVGDKDWDQWSTWSSKELVQVAEQVCDMLQEIRAFGLYFLRGLVPWIGFTIYTAVGTMLYFYHFPNLGDTNLHVEKRREHIVEGLLFLKDMRQAWPMADTWVSFNAWLSYANNKQVLTLPQREKIKAMQIFYSNIKTDGDLAVTPSERREMRNAIIDYGALQPDPVRQPDAESTDEQSATDGENDQASATNIDFTDPLFIAPADIDLFDTDFAFGSNMYATFADATQGFWESFPGSMDIQGEMGDH</sequence>
<keyword evidence="5" id="KW-0539">Nucleus</keyword>
<dbReference type="EMBL" id="CP151261">
    <property type="protein sequence ID" value="WZH42295.1"/>
    <property type="molecule type" value="Genomic_DNA"/>
</dbReference>
<keyword evidence="7" id="KW-0472">Membrane</keyword>
<dbReference type="InterPro" id="IPR007219">
    <property type="entry name" value="XnlR_reg_dom"/>
</dbReference>
<feature type="region of interest" description="Disordered" evidence="6">
    <location>
        <begin position="560"/>
        <end position="589"/>
    </location>
</feature>
<evidence type="ECO:0000256" key="4">
    <source>
        <dbReference type="ARBA" id="ARBA00023163"/>
    </source>
</evidence>
<dbReference type="CDD" id="cd12148">
    <property type="entry name" value="fungal_TF_MHR"/>
    <property type="match status" value="1"/>
</dbReference>
<keyword evidence="10" id="KW-1185">Reference proteome</keyword>
<dbReference type="SMART" id="SM00906">
    <property type="entry name" value="Fungal_trans"/>
    <property type="match status" value="1"/>
</dbReference>
<keyword evidence="2" id="KW-0479">Metal-binding</keyword>
<dbReference type="Gene3D" id="4.10.240.10">
    <property type="entry name" value="Zn(2)-C6 fungal-type DNA-binding domain"/>
    <property type="match status" value="1"/>
</dbReference>
<dbReference type="InterPro" id="IPR050815">
    <property type="entry name" value="TF_fung"/>
</dbReference>
<evidence type="ECO:0000256" key="7">
    <source>
        <dbReference type="SAM" id="Phobius"/>
    </source>
</evidence>
<dbReference type="PANTHER" id="PTHR47338">
    <property type="entry name" value="ZN(II)2CYS6 TRANSCRIPTION FACTOR (EUROFUNG)-RELATED"/>
    <property type="match status" value="1"/>
</dbReference>
<evidence type="ECO:0000259" key="8">
    <source>
        <dbReference type="PROSITE" id="PS50048"/>
    </source>
</evidence>
<feature type="transmembrane region" description="Helical" evidence="7">
    <location>
        <begin position="436"/>
        <end position="460"/>
    </location>
</feature>